<comment type="similarity">
    <text evidence="1">Belongs to the GMC oxidoreductase family.</text>
</comment>
<accession>A0A8H7K451</accession>
<sequence length="500" mass="56309">MRYNQVSYSTVLAKPPSYREYRFPVFILGLDIGSVSQKTLNPGLIFAHKYKIQYYLTIRPTSWRIDINIVLEKMDWDNIKDITGDKTWGHKPILEYFKKLERNLYLPKDTPGHGFSGYQSIGRANKTLIESDKQVIAITKASDEALGYSERAKSNDFNIITNWDINEDQPDRNFLNNIYQISFKKDEQEKRFSAGSRVNQGINKGLSLTVRFDSFITKIKLDDDLRATSIKYLEGEALYRTDPRAASKNTTGIPRSVTAKREIIITGSTFNTPQILIHSGISPAEHLKEHNIPVVVDLPGLQGKGPWTTLGFYEFILYTSIDAPRGERNLILYGVSGIIFGYVLPYTNSSELSKINNKYTYTISESHPHNKAGTITLTSSDPLDIPEINFRYFIDGGNKDIQGLVNSIEFTRKIFDSVPGGTVGEVYPGRNISSQQQLQEFIRNKAYSYHASSTASIGSNKDPLVVLDSHFRVRGVKGLRVTNASVFPVTPGTFSLISLL</sequence>
<name>A0A8H7K451_BIOOC</name>
<dbReference type="Pfam" id="PF05199">
    <property type="entry name" value="GMC_oxred_C"/>
    <property type="match status" value="1"/>
</dbReference>
<dbReference type="InterPro" id="IPR036188">
    <property type="entry name" value="FAD/NAD-bd_sf"/>
</dbReference>
<dbReference type="Proteomes" id="UP000616885">
    <property type="component" value="Unassembled WGS sequence"/>
</dbReference>
<dbReference type="EMBL" id="JADCTT010000020">
    <property type="protein sequence ID" value="KAF9742699.1"/>
    <property type="molecule type" value="Genomic_DNA"/>
</dbReference>
<dbReference type="GO" id="GO:0016614">
    <property type="term" value="F:oxidoreductase activity, acting on CH-OH group of donors"/>
    <property type="evidence" value="ECO:0007669"/>
    <property type="project" value="InterPro"/>
</dbReference>
<proteinExistence type="inferred from homology"/>
<dbReference type="Gene3D" id="3.50.50.60">
    <property type="entry name" value="FAD/NAD(P)-binding domain"/>
    <property type="match status" value="2"/>
</dbReference>
<evidence type="ECO:0000259" key="2">
    <source>
        <dbReference type="Pfam" id="PF05199"/>
    </source>
</evidence>
<dbReference type="SUPFAM" id="SSF54373">
    <property type="entry name" value="FAD-linked reductases, C-terminal domain"/>
    <property type="match status" value="1"/>
</dbReference>
<evidence type="ECO:0000256" key="1">
    <source>
        <dbReference type="ARBA" id="ARBA00010790"/>
    </source>
</evidence>
<evidence type="ECO:0000313" key="4">
    <source>
        <dbReference type="Proteomes" id="UP000616885"/>
    </source>
</evidence>
<dbReference type="SUPFAM" id="SSF51905">
    <property type="entry name" value="FAD/NAD(P)-binding domain"/>
    <property type="match status" value="1"/>
</dbReference>
<dbReference type="InterPro" id="IPR012132">
    <property type="entry name" value="GMC_OxRdtase"/>
</dbReference>
<dbReference type="Gene3D" id="3.30.560.10">
    <property type="entry name" value="Glucose Oxidase, domain 3"/>
    <property type="match status" value="2"/>
</dbReference>
<organism evidence="3 4">
    <name type="scientific">Bionectria ochroleuca</name>
    <name type="common">Gliocladium roseum</name>
    <dbReference type="NCBI Taxonomy" id="29856"/>
    <lineage>
        <taxon>Eukaryota</taxon>
        <taxon>Fungi</taxon>
        <taxon>Dikarya</taxon>
        <taxon>Ascomycota</taxon>
        <taxon>Pezizomycotina</taxon>
        <taxon>Sordariomycetes</taxon>
        <taxon>Hypocreomycetidae</taxon>
        <taxon>Hypocreales</taxon>
        <taxon>Bionectriaceae</taxon>
        <taxon>Clonostachys</taxon>
    </lineage>
</organism>
<comment type="caution">
    <text evidence="3">The sequence shown here is derived from an EMBL/GenBank/DDBJ whole genome shotgun (WGS) entry which is preliminary data.</text>
</comment>
<gene>
    <name evidence="3" type="ORF">IM811_009352</name>
</gene>
<dbReference type="GO" id="GO:0050660">
    <property type="term" value="F:flavin adenine dinucleotide binding"/>
    <property type="evidence" value="ECO:0007669"/>
    <property type="project" value="InterPro"/>
</dbReference>
<evidence type="ECO:0000313" key="3">
    <source>
        <dbReference type="EMBL" id="KAF9742699.1"/>
    </source>
</evidence>
<dbReference type="PIRSF" id="PIRSF000137">
    <property type="entry name" value="Alcohol_oxidase"/>
    <property type="match status" value="1"/>
</dbReference>
<dbReference type="InterPro" id="IPR007867">
    <property type="entry name" value="GMC_OxRtase_C"/>
</dbReference>
<feature type="domain" description="Glucose-methanol-choline oxidoreductase C-terminal" evidence="2">
    <location>
        <begin position="370"/>
        <end position="493"/>
    </location>
</feature>
<dbReference type="AlphaFoldDB" id="A0A8H7K451"/>
<dbReference type="PANTHER" id="PTHR11552">
    <property type="entry name" value="GLUCOSE-METHANOL-CHOLINE GMC OXIDOREDUCTASE"/>
    <property type="match status" value="1"/>
</dbReference>
<dbReference type="PANTHER" id="PTHR11552:SF80">
    <property type="entry name" value="GMC OXIDOREDUCTASE"/>
    <property type="match status" value="1"/>
</dbReference>
<protein>
    <recommendedName>
        <fullName evidence="2">Glucose-methanol-choline oxidoreductase C-terminal domain-containing protein</fullName>
    </recommendedName>
</protein>
<reference evidence="3" key="1">
    <citation type="submission" date="2020-10" db="EMBL/GenBank/DDBJ databases">
        <title>High-Quality Genome Resource of Clonostachys rosea strain S41 by Oxford Nanopore Long-Read Sequencing.</title>
        <authorList>
            <person name="Wang H."/>
        </authorList>
    </citation>
    <scope>NUCLEOTIDE SEQUENCE</scope>
    <source>
        <strain evidence="3">S41</strain>
    </source>
</reference>